<feature type="transmembrane region" description="Helical" evidence="1">
    <location>
        <begin position="309"/>
        <end position="329"/>
    </location>
</feature>
<keyword evidence="1" id="KW-0472">Membrane</keyword>
<feature type="transmembrane region" description="Helical" evidence="1">
    <location>
        <begin position="280"/>
        <end position="297"/>
    </location>
</feature>
<name>A0ABW3LDF9_9BACL</name>
<feature type="transmembrane region" description="Helical" evidence="1">
    <location>
        <begin position="142"/>
        <end position="165"/>
    </location>
</feature>
<feature type="transmembrane region" description="Helical" evidence="1">
    <location>
        <begin position="224"/>
        <end position="242"/>
    </location>
</feature>
<gene>
    <name evidence="2" type="ORF">ACFQ1X_10805</name>
</gene>
<accession>A0ABW3LDF9</accession>
<feature type="transmembrane region" description="Helical" evidence="1">
    <location>
        <begin position="67"/>
        <end position="85"/>
    </location>
</feature>
<dbReference type="Proteomes" id="UP001597109">
    <property type="component" value="Unassembled WGS sequence"/>
</dbReference>
<keyword evidence="3" id="KW-1185">Reference proteome</keyword>
<feature type="transmembrane region" description="Helical" evidence="1">
    <location>
        <begin position="7"/>
        <end position="28"/>
    </location>
</feature>
<evidence type="ECO:0000256" key="1">
    <source>
        <dbReference type="SAM" id="Phobius"/>
    </source>
</evidence>
<feature type="transmembrane region" description="Helical" evidence="1">
    <location>
        <begin position="91"/>
        <end position="108"/>
    </location>
</feature>
<keyword evidence="1" id="KW-0812">Transmembrane</keyword>
<protein>
    <submittedName>
        <fullName evidence="2">EpsG family protein</fullName>
    </submittedName>
</protein>
<reference evidence="3" key="1">
    <citation type="journal article" date="2019" name="Int. J. Syst. Evol. Microbiol.">
        <title>The Global Catalogue of Microorganisms (GCM) 10K type strain sequencing project: providing services to taxonomists for standard genome sequencing and annotation.</title>
        <authorList>
            <consortium name="The Broad Institute Genomics Platform"/>
            <consortium name="The Broad Institute Genome Sequencing Center for Infectious Disease"/>
            <person name="Wu L."/>
            <person name="Ma J."/>
        </authorList>
    </citation>
    <scope>NUCLEOTIDE SEQUENCE [LARGE SCALE GENOMIC DNA]</scope>
    <source>
        <strain evidence="3">CCUG 56756</strain>
    </source>
</reference>
<sequence>MTYLKALGFVFLIPFIVFLFYITVFRSLHIGTDYSMYYGFYLRGDYARFFDYFIILIFDFARSQGNFLIFTFIVTGLFLIFNLWAIRRISYNFFVSFTIFILSFYFFFIYNGMRQAVAISLIFMAIYYIQKKELKVRDMLRYFFFMILASLFHFSAIYLLPLFVLRFLRINRLMVIISFFLTALSYFTPFTKDIYTSLLMNFDFYVEKYEGQPNAFFSVNKEKTWVEFMPIFIQFIFLYYSLTLAKIKTVSNHFIINYYLAFLILYSGSGIEAIDRLQFYFYPSIILFYDYLIYAVNAKKKNKISKDHLALGNLIILSSVSFWFLYFIVRVLQGTQGINPNI</sequence>
<dbReference type="EMBL" id="JBHTKI010000014">
    <property type="protein sequence ID" value="MFD1031919.1"/>
    <property type="molecule type" value="Genomic_DNA"/>
</dbReference>
<evidence type="ECO:0000313" key="3">
    <source>
        <dbReference type="Proteomes" id="UP001597109"/>
    </source>
</evidence>
<proteinExistence type="predicted"/>
<dbReference type="RefSeq" id="WP_379082530.1">
    <property type="nucleotide sequence ID" value="NZ_JBHTKI010000014.1"/>
</dbReference>
<feature type="transmembrane region" description="Helical" evidence="1">
    <location>
        <begin position="254"/>
        <end position="274"/>
    </location>
</feature>
<keyword evidence="1" id="KW-1133">Transmembrane helix</keyword>
<dbReference type="Pfam" id="PF14897">
    <property type="entry name" value="EpsG"/>
    <property type="match status" value="1"/>
</dbReference>
<comment type="caution">
    <text evidence="2">The sequence shown here is derived from an EMBL/GenBank/DDBJ whole genome shotgun (WGS) entry which is preliminary data.</text>
</comment>
<feature type="transmembrane region" description="Helical" evidence="1">
    <location>
        <begin position="172"/>
        <end position="190"/>
    </location>
</feature>
<evidence type="ECO:0000313" key="2">
    <source>
        <dbReference type="EMBL" id="MFD1031919.1"/>
    </source>
</evidence>
<dbReference type="InterPro" id="IPR049458">
    <property type="entry name" value="EpsG-like"/>
</dbReference>
<organism evidence="2 3">
    <name type="scientific">Metaplanococcus flavidus</name>
    <dbReference type="NCBI Taxonomy" id="569883"/>
    <lineage>
        <taxon>Bacteria</taxon>
        <taxon>Bacillati</taxon>
        <taxon>Bacillota</taxon>
        <taxon>Bacilli</taxon>
        <taxon>Bacillales</taxon>
        <taxon>Caryophanaceae</taxon>
        <taxon>Metaplanococcus</taxon>
    </lineage>
</organism>